<gene>
    <name evidence="2" type="ORF">N7330_10400</name>
</gene>
<dbReference type="Proteomes" id="UP001158297">
    <property type="component" value="Unassembled WGS sequence"/>
</dbReference>
<comment type="caution">
    <text evidence="2">The sequence shown here is derived from an EMBL/GenBank/DDBJ whole genome shotgun (WGS) entry which is preliminary data.</text>
</comment>
<dbReference type="AlphaFoldDB" id="A0AA42L3D2"/>
<feature type="region of interest" description="Disordered" evidence="1">
    <location>
        <begin position="164"/>
        <end position="188"/>
    </location>
</feature>
<dbReference type="EMBL" id="JAODZU010000010">
    <property type="protein sequence ID" value="MDH0363455.1"/>
    <property type="molecule type" value="Genomic_DNA"/>
</dbReference>
<name>A0AA42L3D2_9BURK</name>
<protein>
    <submittedName>
        <fullName evidence="2">Uncharacterized protein</fullName>
    </submittedName>
</protein>
<accession>A0AA42L3D2</accession>
<sequence length="188" mass="20973">MTTLSKDTRTSRQIVLDAIAELAGLGHAITRENLQATTGLTQHIVDDNVSRMVDEEGTLRRVRPGVYELVRGIGKMPNVYFTDIGEDSSLIIEVDDCGKLVINDPRVARKIAERLSGNYAQNLMLEMKYQFGMVSQDLMLELKQAKRELSQRIAELEAEKSNLARKLAERPTQSSLGLGFDEPATSQH</sequence>
<reference evidence="2" key="1">
    <citation type="submission" date="2022-09" db="EMBL/GenBank/DDBJ databases">
        <title>Intensive care unit water sources are persistently colonized with multi-drug resistant bacteria and are the site of extensive horizontal gene transfer of antibiotic resistance genes.</title>
        <authorList>
            <person name="Diorio-Toth L."/>
        </authorList>
    </citation>
    <scope>NUCLEOTIDE SEQUENCE</scope>
    <source>
        <strain evidence="2">GD04130</strain>
    </source>
</reference>
<proteinExistence type="predicted"/>
<evidence type="ECO:0000313" key="3">
    <source>
        <dbReference type="Proteomes" id="UP001158297"/>
    </source>
</evidence>
<dbReference type="RefSeq" id="WP_279826225.1">
    <property type="nucleotide sequence ID" value="NZ_JAOCGP010000011.1"/>
</dbReference>
<evidence type="ECO:0000313" key="2">
    <source>
        <dbReference type="EMBL" id="MDH0363455.1"/>
    </source>
</evidence>
<organism evidence="2 3">
    <name type="scientific">Comamonas aquatica</name>
    <dbReference type="NCBI Taxonomy" id="225991"/>
    <lineage>
        <taxon>Bacteria</taxon>
        <taxon>Pseudomonadati</taxon>
        <taxon>Pseudomonadota</taxon>
        <taxon>Betaproteobacteria</taxon>
        <taxon>Burkholderiales</taxon>
        <taxon>Comamonadaceae</taxon>
        <taxon>Comamonas</taxon>
    </lineage>
</organism>
<evidence type="ECO:0000256" key="1">
    <source>
        <dbReference type="SAM" id="MobiDB-lite"/>
    </source>
</evidence>